<feature type="compositionally biased region" description="Low complexity" evidence="1">
    <location>
        <begin position="8"/>
        <end position="17"/>
    </location>
</feature>
<sequence>MPTPATANPMNPMPSSSHPLASPSQTASNVSFHTHRSLSIAALAVALPLALASAGCSGIDAGVDYPDNLPVGEVDQHLLTPEGEASPSVGLNRFKIKPEVCQGIETHAMTQPLAPDDLARFLESIGASVQPKKARGNLYWFDFPASEKSKDSGRRFVRLRLAVLDNSEAASRDLHDALLLHGPGWWGIRRSNLAVLAPKTDLDEALAFAIKYKLVCWGVFTYAGNDDTYVVPGPYLQF</sequence>
<organism evidence="2 3">
    <name type="scientific">Chondromyces crocatus</name>
    <dbReference type="NCBI Taxonomy" id="52"/>
    <lineage>
        <taxon>Bacteria</taxon>
        <taxon>Pseudomonadati</taxon>
        <taxon>Myxococcota</taxon>
        <taxon>Polyangia</taxon>
        <taxon>Polyangiales</taxon>
        <taxon>Polyangiaceae</taxon>
        <taxon>Chondromyces</taxon>
    </lineage>
</organism>
<protein>
    <submittedName>
        <fullName evidence="2">Uncharacterized protein</fullName>
    </submittedName>
</protein>
<evidence type="ECO:0000313" key="2">
    <source>
        <dbReference type="EMBL" id="AKT38887.1"/>
    </source>
</evidence>
<gene>
    <name evidence="2" type="ORF">CMC5_030340</name>
</gene>
<dbReference type="AlphaFoldDB" id="A0A0K1EDW7"/>
<evidence type="ECO:0000256" key="1">
    <source>
        <dbReference type="SAM" id="MobiDB-lite"/>
    </source>
</evidence>
<dbReference type="KEGG" id="ccro:CMC5_030340"/>
<evidence type="ECO:0000313" key="3">
    <source>
        <dbReference type="Proteomes" id="UP000067626"/>
    </source>
</evidence>
<proteinExistence type="predicted"/>
<reference evidence="2 3" key="1">
    <citation type="submission" date="2015-07" db="EMBL/GenBank/DDBJ databases">
        <title>Genome analysis of myxobacterium Chondromyces crocatus Cm c5 reveals a high potential for natural compound synthesis and the genetic basis for the loss of fruiting body formation.</title>
        <authorList>
            <person name="Zaburannyi N."/>
            <person name="Bunk B."/>
            <person name="Maier J."/>
            <person name="Overmann J."/>
            <person name="Mueller R."/>
        </authorList>
    </citation>
    <scope>NUCLEOTIDE SEQUENCE [LARGE SCALE GENOMIC DNA]</scope>
    <source>
        <strain evidence="2 3">Cm c5</strain>
    </source>
</reference>
<feature type="region of interest" description="Disordered" evidence="1">
    <location>
        <begin position="1"/>
        <end position="28"/>
    </location>
</feature>
<dbReference type="STRING" id="52.CMC5_030340"/>
<feature type="compositionally biased region" description="Polar residues" evidence="1">
    <location>
        <begin position="18"/>
        <end position="28"/>
    </location>
</feature>
<dbReference type="Proteomes" id="UP000067626">
    <property type="component" value="Chromosome"/>
</dbReference>
<name>A0A0K1EDW7_CHOCO</name>
<accession>A0A0K1EDW7</accession>
<dbReference type="EMBL" id="CP012159">
    <property type="protein sequence ID" value="AKT38887.1"/>
    <property type="molecule type" value="Genomic_DNA"/>
</dbReference>
<keyword evidence="3" id="KW-1185">Reference proteome</keyword>